<dbReference type="OrthoDB" id="7340730at2759"/>
<dbReference type="InterPro" id="IPR018247">
    <property type="entry name" value="EF_Hand_1_Ca_BS"/>
</dbReference>
<dbReference type="GO" id="GO:0005509">
    <property type="term" value="F:calcium ion binding"/>
    <property type="evidence" value="ECO:0007669"/>
    <property type="project" value="InterPro"/>
</dbReference>
<dbReference type="SUPFAM" id="SSF47473">
    <property type="entry name" value="EF-hand"/>
    <property type="match status" value="1"/>
</dbReference>
<dbReference type="InterPro" id="IPR050230">
    <property type="entry name" value="CALM/Myosin/TropC-like"/>
</dbReference>
<accession>A0A1I8JEK1</accession>
<proteinExistence type="predicted"/>
<evidence type="ECO:0000313" key="1">
    <source>
        <dbReference type="Proteomes" id="UP000095280"/>
    </source>
</evidence>
<keyword evidence="1" id="KW-1185">Reference proteome</keyword>
<dbReference type="GO" id="GO:0016460">
    <property type="term" value="C:myosin II complex"/>
    <property type="evidence" value="ECO:0007669"/>
    <property type="project" value="TreeGrafter"/>
</dbReference>
<dbReference type="CDD" id="cd00051">
    <property type="entry name" value="EFh"/>
    <property type="match status" value="2"/>
</dbReference>
<sequence>MSAQQPEQPQQRRDTGVVSNLDSAQIAEFRDAFAYFDKDGDGFISHSELAYIMRTLGYKAKDEQVQAMLDFVDDDGDGQIDFTEFVSVLCRGLTADDSRTDLRSAFALFDTDGSGTIDPEELVAFMTALGEPVTMAEARDMIKETDVDGDGQIDFREFVRLVMGSVRPGRSIEDLL</sequence>
<dbReference type="PROSITE" id="PS00018">
    <property type="entry name" value="EF_HAND_1"/>
    <property type="match status" value="4"/>
</dbReference>
<dbReference type="Proteomes" id="UP000095280">
    <property type="component" value="Unplaced"/>
</dbReference>
<dbReference type="FunFam" id="1.10.238.10:FF:000527">
    <property type="entry name" value="Calmodulin-3"/>
    <property type="match status" value="1"/>
</dbReference>
<protein>
    <submittedName>
        <fullName evidence="2">Calmodulin</fullName>
    </submittedName>
</protein>
<dbReference type="SMART" id="SM00054">
    <property type="entry name" value="EFh"/>
    <property type="match status" value="4"/>
</dbReference>
<dbReference type="InterPro" id="IPR011992">
    <property type="entry name" value="EF-hand-dom_pair"/>
</dbReference>
<dbReference type="Gene3D" id="1.10.238.10">
    <property type="entry name" value="EF-hand"/>
    <property type="match status" value="2"/>
</dbReference>
<dbReference type="PROSITE" id="PS50222">
    <property type="entry name" value="EF_HAND_2"/>
    <property type="match status" value="4"/>
</dbReference>
<reference evidence="2" key="1">
    <citation type="submission" date="2016-11" db="UniProtKB">
        <authorList>
            <consortium name="WormBaseParasite"/>
        </authorList>
    </citation>
    <scope>IDENTIFICATION</scope>
</reference>
<evidence type="ECO:0000313" key="2">
    <source>
        <dbReference type="WBParaSite" id="maker-uti_cns_0047124-snap-gene-0.6-mRNA-1"/>
    </source>
</evidence>
<dbReference type="WBParaSite" id="maker-uti_cns_0047124-snap-gene-0.6-mRNA-1">
    <property type="protein sequence ID" value="maker-uti_cns_0047124-snap-gene-0.6-mRNA-1"/>
    <property type="gene ID" value="maker-uti_cns_0047124-snap-gene-0.6"/>
</dbReference>
<dbReference type="InterPro" id="IPR002048">
    <property type="entry name" value="EF_hand_dom"/>
</dbReference>
<dbReference type="PANTHER" id="PTHR23048">
    <property type="entry name" value="MYOSIN LIGHT CHAIN 1, 3"/>
    <property type="match status" value="1"/>
</dbReference>
<dbReference type="PANTHER" id="PTHR23048:SF0">
    <property type="entry name" value="CALMODULIN LIKE 3"/>
    <property type="match status" value="1"/>
</dbReference>
<name>A0A1I8JEK1_9PLAT</name>
<dbReference type="Pfam" id="PF13499">
    <property type="entry name" value="EF-hand_7"/>
    <property type="match status" value="2"/>
</dbReference>
<dbReference type="AlphaFoldDB" id="A0A1I8JEK1"/>
<dbReference type="STRING" id="282301.A0A1I8JEK1"/>
<organism evidence="1 2">
    <name type="scientific">Macrostomum lignano</name>
    <dbReference type="NCBI Taxonomy" id="282301"/>
    <lineage>
        <taxon>Eukaryota</taxon>
        <taxon>Metazoa</taxon>
        <taxon>Spiralia</taxon>
        <taxon>Lophotrochozoa</taxon>
        <taxon>Platyhelminthes</taxon>
        <taxon>Rhabditophora</taxon>
        <taxon>Macrostomorpha</taxon>
        <taxon>Macrostomida</taxon>
        <taxon>Macrostomidae</taxon>
        <taxon>Macrostomum</taxon>
    </lineage>
</organism>